<dbReference type="Gene3D" id="2.40.420.20">
    <property type="match status" value="1"/>
</dbReference>
<keyword evidence="4" id="KW-0472">Membrane</keyword>
<dbReference type="PANTHER" id="PTHR30469:SF11">
    <property type="entry name" value="BLL4320 PROTEIN"/>
    <property type="match status" value="1"/>
</dbReference>
<dbReference type="InterPro" id="IPR058625">
    <property type="entry name" value="MdtA-like_BSH"/>
</dbReference>
<dbReference type="Pfam" id="PF25954">
    <property type="entry name" value="Beta-barrel_RND_2"/>
    <property type="match status" value="1"/>
</dbReference>
<dbReference type="PANTHER" id="PTHR30469">
    <property type="entry name" value="MULTIDRUG RESISTANCE PROTEIN MDTA"/>
    <property type="match status" value="1"/>
</dbReference>
<keyword evidence="4" id="KW-0812">Transmembrane</keyword>
<keyword evidence="8" id="KW-1185">Reference proteome</keyword>
<dbReference type="SUPFAM" id="SSF111369">
    <property type="entry name" value="HlyD-like secretion proteins"/>
    <property type="match status" value="1"/>
</dbReference>
<evidence type="ECO:0000313" key="8">
    <source>
        <dbReference type="Proteomes" id="UP001221838"/>
    </source>
</evidence>
<evidence type="ECO:0000256" key="1">
    <source>
        <dbReference type="ARBA" id="ARBA00009477"/>
    </source>
</evidence>
<keyword evidence="4" id="KW-1133">Transmembrane helix</keyword>
<dbReference type="Proteomes" id="UP001221838">
    <property type="component" value="Unassembled WGS sequence"/>
</dbReference>
<dbReference type="Gene3D" id="6.10.140.1990">
    <property type="match status" value="1"/>
</dbReference>
<evidence type="ECO:0000259" key="6">
    <source>
        <dbReference type="Pfam" id="PF25954"/>
    </source>
</evidence>
<reference evidence="7 8" key="1">
    <citation type="submission" date="2022-11" db="EMBL/GenBank/DDBJ databases">
        <title>Minimal conservation of predation-associated metabolite biosynthetic gene clusters underscores biosynthetic potential of Myxococcota including descriptions for ten novel species: Archangium lansinium sp. nov., Myxococcus landrumus sp. nov., Nannocystis bai.</title>
        <authorList>
            <person name="Ahearne A."/>
            <person name="Stevens C."/>
            <person name="Dowd S."/>
        </authorList>
    </citation>
    <scope>NUCLEOTIDE SEQUENCE [LARGE SCALE GENOMIC DNA]</scope>
    <source>
        <strain evidence="7 8">NCWAL01</strain>
    </source>
</reference>
<sequence length="396" mass="41819">MPASVTTPSDELPSPSTRPTSSRKRWVIGILVLLGIIAVLVGIKAAQIGAMIQAGASFVPPPESVTSAKAETIEWQASRRAVGTVLAVRGVSLGAELSGIVRDIGFENGARVKKGQVLVQLDTSSEAAQLTGAEADAELARLTRARVQTLHAQGAKPQADLESAQARVVQAEAIVTNLRALIAKKVIRAPFDGRIGIRQVELGQVISPGSPIASLHSMDPIHVEFLLPQQALAEVKPGQKVRIHVDVFPRNTWEGELTTINPEVEISSRNVRMRATVPNTDGRLLPGMFANVDVLSEDTSQVVAIPTTAVLFAPYGDSVFVLEEKKDAAGNPSLVAQQRFARLGERRGDFVAVASGLKPGETVVSNGVFKLRNGAAVVVNNALAPQAEASPQPVAP</sequence>
<name>A0ABT5DHC4_9BACT</name>
<dbReference type="EMBL" id="JAQNDM010000002">
    <property type="protein sequence ID" value="MDC0712513.1"/>
    <property type="molecule type" value="Genomic_DNA"/>
</dbReference>
<proteinExistence type="inferred from homology"/>
<comment type="similarity">
    <text evidence="1">Belongs to the membrane fusion protein (MFP) (TC 8.A.1) family.</text>
</comment>
<evidence type="ECO:0000256" key="4">
    <source>
        <dbReference type="SAM" id="Phobius"/>
    </source>
</evidence>
<dbReference type="Pfam" id="PF25917">
    <property type="entry name" value="BSH_RND"/>
    <property type="match status" value="1"/>
</dbReference>
<feature type="transmembrane region" description="Helical" evidence="4">
    <location>
        <begin position="26"/>
        <end position="43"/>
    </location>
</feature>
<dbReference type="Gene3D" id="2.40.50.100">
    <property type="match status" value="1"/>
</dbReference>
<comment type="caution">
    <text evidence="7">The sequence shown here is derived from an EMBL/GenBank/DDBJ whole genome shotgun (WGS) entry which is preliminary data.</text>
</comment>
<accession>A0ABT5DHC4</accession>
<organism evidence="7 8">
    <name type="scientific">Stigmatella ashevillensis</name>
    <dbReference type="NCBI Taxonomy" id="2995309"/>
    <lineage>
        <taxon>Bacteria</taxon>
        <taxon>Pseudomonadati</taxon>
        <taxon>Myxococcota</taxon>
        <taxon>Myxococcia</taxon>
        <taxon>Myxococcales</taxon>
        <taxon>Cystobacterineae</taxon>
        <taxon>Archangiaceae</taxon>
        <taxon>Stigmatella</taxon>
    </lineage>
</organism>
<feature type="domain" description="CusB-like beta-barrel" evidence="6">
    <location>
        <begin position="223"/>
        <end position="295"/>
    </location>
</feature>
<dbReference type="InterPro" id="IPR030190">
    <property type="entry name" value="MacA_alpha-hairpin_sf"/>
</dbReference>
<dbReference type="NCBIfam" id="TIGR01730">
    <property type="entry name" value="RND_mfp"/>
    <property type="match status" value="1"/>
</dbReference>
<dbReference type="RefSeq" id="WP_272142645.1">
    <property type="nucleotide sequence ID" value="NZ_JAQNDM010000002.1"/>
</dbReference>
<keyword evidence="2" id="KW-0175">Coiled coil</keyword>
<dbReference type="InterPro" id="IPR058792">
    <property type="entry name" value="Beta-barrel_RND_2"/>
</dbReference>
<gene>
    <name evidence="7" type="ORF">POL68_28885</name>
</gene>
<evidence type="ECO:0000256" key="2">
    <source>
        <dbReference type="ARBA" id="ARBA00023054"/>
    </source>
</evidence>
<feature type="region of interest" description="Disordered" evidence="3">
    <location>
        <begin position="1"/>
        <end position="21"/>
    </location>
</feature>
<dbReference type="Gene3D" id="2.40.30.170">
    <property type="match status" value="1"/>
</dbReference>
<feature type="domain" description="Multidrug resistance protein MdtA-like barrel-sandwich hybrid" evidence="5">
    <location>
        <begin position="90"/>
        <end position="211"/>
    </location>
</feature>
<protein>
    <submittedName>
        <fullName evidence="7">Efflux RND transporter periplasmic adaptor subunit</fullName>
    </submittedName>
</protein>
<evidence type="ECO:0000259" key="5">
    <source>
        <dbReference type="Pfam" id="PF25917"/>
    </source>
</evidence>
<dbReference type="InterPro" id="IPR006143">
    <property type="entry name" value="RND_pump_MFP"/>
</dbReference>
<evidence type="ECO:0000256" key="3">
    <source>
        <dbReference type="SAM" id="MobiDB-lite"/>
    </source>
</evidence>
<evidence type="ECO:0000313" key="7">
    <source>
        <dbReference type="EMBL" id="MDC0712513.1"/>
    </source>
</evidence>